<feature type="transmembrane region" description="Helical" evidence="8">
    <location>
        <begin position="143"/>
        <end position="163"/>
    </location>
</feature>
<feature type="transmembrane region" description="Helical" evidence="8">
    <location>
        <begin position="12"/>
        <end position="42"/>
    </location>
</feature>
<feature type="transmembrane region" description="Helical" evidence="8">
    <location>
        <begin position="419"/>
        <end position="440"/>
    </location>
</feature>
<dbReference type="InterPro" id="IPR004681">
    <property type="entry name" value="TRAP_DctM"/>
</dbReference>
<feature type="transmembrane region" description="Helical" evidence="8">
    <location>
        <begin position="183"/>
        <end position="204"/>
    </location>
</feature>
<keyword evidence="6 8" id="KW-0472">Membrane</keyword>
<feature type="domain" description="TRAP C4-dicarboxylate transport system permease DctM subunit" evidence="9">
    <location>
        <begin position="13"/>
        <end position="444"/>
    </location>
</feature>
<keyword evidence="2" id="KW-1003">Cell membrane</keyword>
<dbReference type="Proteomes" id="UP000287447">
    <property type="component" value="Unassembled WGS sequence"/>
</dbReference>
<gene>
    <name evidence="10" type="ORF">EOI86_15750</name>
</gene>
<dbReference type="OrthoDB" id="7339120at2"/>
<feature type="transmembrane region" description="Helical" evidence="8">
    <location>
        <begin position="102"/>
        <end position="131"/>
    </location>
</feature>
<organism evidence="10 11">
    <name type="scientific">Hwanghaeella grinnelliae</name>
    <dbReference type="NCBI Taxonomy" id="2500179"/>
    <lineage>
        <taxon>Bacteria</taxon>
        <taxon>Pseudomonadati</taxon>
        <taxon>Pseudomonadota</taxon>
        <taxon>Alphaproteobacteria</taxon>
        <taxon>Rhodospirillales</taxon>
        <taxon>Rhodospirillaceae</taxon>
        <taxon>Hwanghaeella</taxon>
    </lineage>
</organism>
<feature type="transmembrane region" description="Helical" evidence="8">
    <location>
        <begin position="380"/>
        <end position="407"/>
    </location>
</feature>
<comment type="subcellular location">
    <subcellularLocation>
        <location evidence="1 7">Cell inner membrane</location>
        <topology evidence="1 7">Multi-pass membrane protein</topology>
    </subcellularLocation>
</comment>
<reference evidence="11" key="1">
    <citation type="submission" date="2019-01" db="EMBL/GenBank/DDBJ databases">
        <title>Gri0909 isolated from a small marine red alga.</title>
        <authorList>
            <person name="Kim J."/>
            <person name="Jeong S.E."/>
            <person name="Jeon C.O."/>
        </authorList>
    </citation>
    <scope>NUCLEOTIDE SEQUENCE [LARGE SCALE GENOMIC DNA]</scope>
    <source>
        <strain evidence="11">Gri0909</strain>
    </source>
</reference>
<comment type="caution">
    <text evidence="10">The sequence shown here is derived from an EMBL/GenBank/DDBJ whole genome shotgun (WGS) entry which is preliminary data.</text>
</comment>
<keyword evidence="3 7" id="KW-0997">Cell inner membrane</keyword>
<keyword evidence="7" id="KW-0813">Transport</keyword>
<dbReference type="PANTHER" id="PTHR33362:SF7">
    <property type="entry name" value="SLL1103 PROTEIN"/>
    <property type="match status" value="1"/>
</dbReference>
<feature type="transmembrane region" description="Helical" evidence="8">
    <location>
        <begin position="63"/>
        <end position="82"/>
    </location>
</feature>
<comment type="function">
    <text evidence="7">Part of the tripartite ATP-independent periplasmic (TRAP) transport system.</text>
</comment>
<evidence type="ECO:0000313" key="10">
    <source>
        <dbReference type="EMBL" id="RVU36634.1"/>
    </source>
</evidence>
<dbReference type="InterPro" id="IPR010656">
    <property type="entry name" value="DctM"/>
</dbReference>
<feature type="transmembrane region" description="Helical" evidence="8">
    <location>
        <begin position="232"/>
        <end position="253"/>
    </location>
</feature>
<evidence type="ECO:0000256" key="6">
    <source>
        <dbReference type="ARBA" id="ARBA00023136"/>
    </source>
</evidence>
<keyword evidence="4 8" id="KW-0812">Transmembrane</keyword>
<dbReference type="GO" id="GO:0022857">
    <property type="term" value="F:transmembrane transporter activity"/>
    <property type="evidence" value="ECO:0007669"/>
    <property type="project" value="UniProtKB-UniRule"/>
</dbReference>
<dbReference type="PANTHER" id="PTHR33362">
    <property type="entry name" value="SIALIC ACID TRAP TRANSPORTER PERMEASE PROTEIN SIAT-RELATED"/>
    <property type="match status" value="1"/>
</dbReference>
<feature type="transmembrane region" description="Helical" evidence="8">
    <location>
        <begin position="289"/>
        <end position="311"/>
    </location>
</feature>
<evidence type="ECO:0000256" key="4">
    <source>
        <dbReference type="ARBA" id="ARBA00022692"/>
    </source>
</evidence>
<dbReference type="GO" id="GO:0005886">
    <property type="term" value="C:plasma membrane"/>
    <property type="evidence" value="ECO:0007669"/>
    <property type="project" value="UniProtKB-SubCell"/>
</dbReference>
<sequence>METLTEYLPALMFLSLILGLFTALPVPIVLTAVTLIFAIIAMGLGEMRFVHVSLIPTRIFGSVVDNAVLVAAPMFIFMGVVMEKTRIAEDLLLTLQTLLARVPGGLALAVVLMGTILAAATGIIGASVVMLTVMALPTMLRAGYAAPLATGAVASAGTLGILIPPSVMLVFMSDLLSLNLAKVFVAAFLPGLFLAGVYLVYVVVRSIVRPNETPVPAAIAPEEKKGLIKDTIVSVSFPLILIIAVLGSIIGGIASPTEASGVGAFAALLLGLARGRLSREILGDATDSSLRTIGLLFFIFAAATAFSYVFRKIGGDDFIIDLAQSLNLGDWALLFTMMAMVFVMGFFFDWIEITLILLPIFSPIVGLMDLGDFIPKEDLVYWFTILVAVNLQTSFLTPPFGFALFYMKGAAGDMVSMADIYRGIVPFVLLQVAVLFILIWQPNIVMWLPNQVLSP</sequence>
<dbReference type="AlphaFoldDB" id="A0A437QQ36"/>
<evidence type="ECO:0000256" key="5">
    <source>
        <dbReference type="ARBA" id="ARBA00022989"/>
    </source>
</evidence>
<evidence type="ECO:0000313" key="11">
    <source>
        <dbReference type="Proteomes" id="UP000287447"/>
    </source>
</evidence>
<evidence type="ECO:0000256" key="8">
    <source>
        <dbReference type="SAM" id="Phobius"/>
    </source>
</evidence>
<evidence type="ECO:0000256" key="1">
    <source>
        <dbReference type="ARBA" id="ARBA00004429"/>
    </source>
</evidence>
<evidence type="ECO:0000256" key="3">
    <source>
        <dbReference type="ARBA" id="ARBA00022519"/>
    </source>
</evidence>
<keyword evidence="11" id="KW-1185">Reference proteome</keyword>
<feature type="transmembrane region" description="Helical" evidence="8">
    <location>
        <begin position="331"/>
        <end position="348"/>
    </location>
</feature>
<evidence type="ECO:0000256" key="7">
    <source>
        <dbReference type="RuleBase" id="RU369079"/>
    </source>
</evidence>
<keyword evidence="5 8" id="KW-1133">Transmembrane helix</keyword>
<dbReference type="EMBL" id="SADE01000002">
    <property type="protein sequence ID" value="RVU36634.1"/>
    <property type="molecule type" value="Genomic_DNA"/>
</dbReference>
<dbReference type="RefSeq" id="WP_127766110.1">
    <property type="nucleotide sequence ID" value="NZ_SADE01000002.1"/>
</dbReference>
<accession>A0A437QQ36</accession>
<dbReference type="Pfam" id="PF06808">
    <property type="entry name" value="DctM"/>
    <property type="match status" value="1"/>
</dbReference>
<evidence type="ECO:0000259" key="9">
    <source>
        <dbReference type="Pfam" id="PF06808"/>
    </source>
</evidence>
<name>A0A437QQ36_9PROT</name>
<protein>
    <submittedName>
        <fullName evidence="10">TRAP transporter large permease subunit</fullName>
    </submittedName>
</protein>
<evidence type="ECO:0000256" key="2">
    <source>
        <dbReference type="ARBA" id="ARBA00022475"/>
    </source>
</evidence>
<proteinExistence type="predicted"/>